<name>A0A844KS30_9FIRM</name>
<dbReference type="RefSeq" id="WP_155177744.1">
    <property type="nucleotide sequence ID" value="NZ_JADMQJ010000026.1"/>
</dbReference>
<dbReference type="AlphaFoldDB" id="A0A844KS30"/>
<proteinExistence type="predicted"/>
<reference evidence="2 3" key="1">
    <citation type="journal article" date="2019" name="Nat. Med.">
        <title>A library of human gut bacterial isolates paired with longitudinal multiomics data enables mechanistic microbiome research.</title>
        <authorList>
            <person name="Poyet M."/>
            <person name="Groussin M."/>
            <person name="Gibbons S.M."/>
            <person name="Avila-Pacheco J."/>
            <person name="Jiang X."/>
            <person name="Kearney S.M."/>
            <person name="Perrotta A.R."/>
            <person name="Berdy B."/>
            <person name="Zhao S."/>
            <person name="Lieberman T.D."/>
            <person name="Swanson P.K."/>
            <person name="Smith M."/>
            <person name="Roesemann S."/>
            <person name="Alexander J.E."/>
            <person name="Rich S.A."/>
            <person name="Livny J."/>
            <person name="Vlamakis H."/>
            <person name="Clish C."/>
            <person name="Bullock K."/>
            <person name="Deik A."/>
            <person name="Scott J."/>
            <person name="Pierce K.A."/>
            <person name="Xavier R.J."/>
            <person name="Alm E.J."/>
        </authorList>
    </citation>
    <scope>NUCLEOTIDE SEQUENCE [LARGE SCALE GENOMIC DNA]</scope>
    <source>
        <strain evidence="2 3">BIOML-A1</strain>
    </source>
</reference>
<feature type="transmembrane region" description="Helical" evidence="1">
    <location>
        <begin position="67"/>
        <end position="91"/>
    </location>
</feature>
<protein>
    <submittedName>
        <fullName evidence="2">Uncharacterized protein</fullName>
    </submittedName>
</protein>
<feature type="transmembrane region" description="Helical" evidence="1">
    <location>
        <begin position="197"/>
        <end position="215"/>
    </location>
</feature>
<keyword evidence="1" id="KW-1133">Transmembrane helix</keyword>
<dbReference type="EMBL" id="WNAL01000064">
    <property type="protein sequence ID" value="MTR83234.1"/>
    <property type="molecule type" value="Genomic_DNA"/>
</dbReference>
<feature type="transmembrane region" description="Helical" evidence="1">
    <location>
        <begin position="236"/>
        <end position="255"/>
    </location>
</feature>
<comment type="caution">
    <text evidence="2">The sequence shown here is derived from an EMBL/GenBank/DDBJ whole genome shotgun (WGS) entry which is preliminary data.</text>
</comment>
<organism evidence="2 3">
    <name type="scientific">Roseburia faecis</name>
    <dbReference type="NCBI Taxonomy" id="301302"/>
    <lineage>
        <taxon>Bacteria</taxon>
        <taxon>Bacillati</taxon>
        <taxon>Bacillota</taxon>
        <taxon>Clostridia</taxon>
        <taxon>Lachnospirales</taxon>
        <taxon>Lachnospiraceae</taxon>
        <taxon>Roseburia</taxon>
    </lineage>
</organism>
<sequence length="260" mass="29925">MNIFTVITTILNLSICAYAAFKKDNPTYSQQIALLKDPTIIVAPQLSSNNSAHDNVEYDNYKFKTSILYYSILILLGVIFVAWFIYGWTTLNIPQKSIPLLSIGTKFNEALFFSLLNTAKYTILSICILSIGLIYKNYKNPNISYRIFHLVFYSLLAFSVIANFVLLLNTEYKYFLPNTSISTSSKNLLDNFLLSEAPIFLILQIGFIIICIYKLSHACIFGEYKSSRMRINFQHITERILAPIIFILFTAYIFFMNDYI</sequence>
<evidence type="ECO:0000313" key="3">
    <source>
        <dbReference type="Proteomes" id="UP000446657"/>
    </source>
</evidence>
<keyword evidence="1" id="KW-0812">Transmembrane</keyword>
<feature type="transmembrane region" description="Helical" evidence="1">
    <location>
        <begin position="147"/>
        <end position="168"/>
    </location>
</feature>
<evidence type="ECO:0000256" key="1">
    <source>
        <dbReference type="SAM" id="Phobius"/>
    </source>
</evidence>
<dbReference type="Proteomes" id="UP000446657">
    <property type="component" value="Unassembled WGS sequence"/>
</dbReference>
<gene>
    <name evidence="2" type="ORF">GMD30_16560</name>
</gene>
<keyword evidence="1" id="KW-0472">Membrane</keyword>
<accession>A0A844KS30</accession>
<evidence type="ECO:0000313" key="2">
    <source>
        <dbReference type="EMBL" id="MTR83234.1"/>
    </source>
</evidence>
<feature type="transmembrane region" description="Helical" evidence="1">
    <location>
        <begin position="111"/>
        <end position="135"/>
    </location>
</feature>